<reference evidence="8 9" key="1">
    <citation type="journal article" date="2019" name="Int. J. Syst. Evol. Microbiol.">
        <title>The Global Catalogue of Microorganisms (GCM) 10K type strain sequencing project: providing services to taxonomists for standard genome sequencing and annotation.</title>
        <authorList>
            <consortium name="The Broad Institute Genomics Platform"/>
            <consortium name="The Broad Institute Genome Sequencing Center for Infectious Disease"/>
            <person name="Wu L."/>
            <person name="Ma J."/>
        </authorList>
    </citation>
    <scope>NUCLEOTIDE SEQUENCE [LARGE SCALE GENOMIC DNA]</scope>
    <source>
        <strain evidence="8 9">JCM 14718</strain>
    </source>
</reference>
<dbReference type="InterPro" id="IPR051784">
    <property type="entry name" value="Nod_factor_ABC_transporter"/>
</dbReference>
<feature type="transmembrane region" description="Helical" evidence="6">
    <location>
        <begin position="178"/>
        <end position="200"/>
    </location>
</feature>
<feature type="transmembrane region" description="Helical" evidence="6">
    <location>
        <begin position="24"/>
        <end position="44"/>
    </location>
</feature>
<sequence>MTATLTQSWFMTTRLLRSTLRQPLFLAIGLVQPAIWLLIFGQLFGRVTELGGFGATSYLDYLTPGVLVMMALTRGAWSGGDMLFELDHGVLDRFLISPVSRAALIAGHLGHQVITVMVQAMVVLVLAVAVGAHLPGGFPGVLVMLVAATLIVLSIGSLSMAFALVIRRPQSLTATIQFILLPLVFMSSAFMVQRLAAGWITSVARFNPIDWAVQAGRTALAANADWGLVFSRLGWLCVLAVVCAAVTVQSFRAYQRSL</sequence>
<dbReference type="InterPro" id="IPR013525">
    <property type="entry name" value="ABC2_TM"/>
</dbReference>
<evidence type="ECO:0000259" key="7">
    <source>
        <dbReference type="PROSITE" id="PS51012"/>
    </source>
</evidence>
<organism evidence="8 9">
    <name type="scientific">Fodinicola feengrottensis</name>
    <dbReference type="NCBI Taxonomy" id="435914"/>
    <lineage>
        <taxon>Bacteria</taxon>
        <taxon>Bacillati</taxon>
        <taxon>Actinomycetota</taxon>
        <taxon>Actinomycetes</taxon>
        <taxon>Mycobacteriales</taxon>
        <taxon>Fodinicola</taxon>
    </lineage>
</organism>
<feature type="transmembrane region" description="Helical" evidence="6">
    <location>
        <begin position="140"/>
        <end position="166"/>
    </location>
</feature>
<feature type="transmembrane region" description="Helical" evidence="6">
    <location>
        <begin position="113"/>
        <end position="134"/>
    </location>
</feature>
<dbReference type="InterPro" id="IPR000412">
    <property type="entry name" value="ABC_2_transport"/>
</dbReference>
<feature type="domain" description="ABC transmembrane type-2" evidence="7">
    <location>
        <begin position="24"/>
        <end position="254"/>
    </location>
</feature>
<evidence type="ECO:0000256" key="2">
    <source>
        <dbReference type="ARBA" id="ARBA00022692"/>
    </source>
</evidence>
<evidence type="ECO:0000256" key="5">
    <source>
        <dbReference type="ARBA" id="ARBA00023251"/>
    </source>
</evidence>
<keyword evidence="9" id="KW-1185">Reference proteome</keyword>
<keyword evidence="3 6" id="KW-1133">Transmembrane helix</keyword>
<evidence type="ECO:0000256" key="6">
    <source>
        <dbReference type="RuleBase" id="RU361157"/>
    </source>
</evidence>
<keyword evidence="4 6" id="KW-0472">Membrane</keyword>
<evidence type="ECO:0000256" key="4">
    <source>
        <dbReference type="ARBA" id="ARBA00023136"/>
    </source>
</evidence>
<keyword evidence="5" id="KW-0046">Antibiotic resistance</keyword>
<dbReference type="Proteomes" id="UP001500618">
    <property type="component" value="Unassembled WGS sequence"/>
</dbReference>
<evidence type="ECO:0000313" key="9">
    <source>
        <dbReference type="Proteomes" id="UP001500618"/>
    </source>
</evidence>
<dbReference type="Pfam" id="PF01061">
    <property type="entry name" value="ABC2_membrane"/>
    <property type="match status" value="1"/>
</dbReference>
<accession>A0ABN2G633</accession>
<comment type="similarity">
    <text evidence="6">Belongs to the ABC-2 integral membrane protein family.</text>
</comment>
<evidence type="ECO:0000313" key="8">
    <source>
        <dbReference type="EMBL" id="GAA1665981.1"/>
    </source>
</evidence>
<feature type="transmembrane region" description="Helical" evidence="6">
    <location>
        <begin position="233"/>
        <end position="254"/>
    </location>
</feature>
<comment type="caution">
    <text evidence="8">The sequence shown here is derived from an EMBL/GenBank/DDBJ whole genome shotgun (WGS) entry which is preliminary data.</text>
</comment>
<protein>
    <recommendedName>
        <fullName evidence="6">Transport permease protein</fullName>
    </recommendedName>
</protein>
<keyword evidence="2 6" id="KW-0812">Transmembrane</keyword>
<keyword evidence="6" id="KW-1003">Cell membrane</keyword>
<dbReference type="PANTHER" id="PTHR43229:SF2">
    <property type="entry name" value="NODULATION PROTEIN J"/>
    <property type="match status" value="1"/>
</dbReference>
<feature type="transmembrane region" description="Helical" evidence="6">
    <location>
        <begin position="50"/>
        <end position="72"/>
    </location>
</feature>
<evidence type="ECO:0000256" key="3">
    <source>
        <dbReference type="ARBA" id="ARBA00022989"/>
    </source>
</evidence>
<dbReference type="PANTHER" id="PTHR43229">
    <property type="entry name" value="NODULATION PROTEIN J"/>
    <property type="match status" value="1"/>
</dbReference>
<dbReference type="PIRSF" id="PIRSF006648">
    <property type="entry name" value="DrrB"/>
    <property type="match status" value="1"/>
</dbReference>
<proteinExistence type="inferred from homology"/>
<dbReference type="InterPro" id="IPR047817">
    <property type="entry name" value="ABC2_TM_bact-type"/>
</dbReference>
<dbReference type="EMBL" id="BAAANY010000005">
    <property type="protein sequence ID" value="GAA1665981.1"/>
    <property type="molecule type" value="Genomic_DNA"/>
</dbReference>
<keyword evidence="6" id="KW-0813">Transport</keyword>
<dbReference type="PROSITE" id="PS51012">
    <property type="entry name" value="ABC_TM2"/>
    <property type="match status" value="1"/>
</dbReference>
<gene>
    <name evidence="8" type="ORF">GCM10009765_14380</name>
</gene>
<name>A0ABN2G633_9ACTN</name>
<dbReference type="RefSeq" id="WP_344308265.1">
    <property type="nucleotide sequence ID" value="NZ_BAAANY010000005.1"/>
</dbReference>
<comment type="subcellular location">
    <subcellularLocation>
        <location evidence="6">Cell membrane</location>
        <topology evidence="6">Multi-pass membrane protein</topology>
    </subcellularLocation>
    <subcellularLocation>
        <location evidence="1">Membrane</location>
        <topology evidence="1">Multi-pass membrane protein</topology>
    </subcellularLocation>
</comment>
<evidence type="ECO:0000256" key="1">
    <source>
        <dbReference type="ARBA" id="ARBA00004141"/>
    </source>
</evidence>